<dbReference type="PANTHER" id="PTHR42870:SF1">
    <property type="entry name" value="NON-SPECIFIC LIPID-TRANSFER PROTEIN-LIKE 2"/>
    <property type="match status" value="1"/>
</dbReference>
<dbReference type="PROSITE" id="PS00098">
    <property type="entry name" value="THIOLASE_1"/>
    <property type="match status" value="1"/>
</dbReference>
<gene>
    <name evidence="4" type="ORF">CGI_10023480</name>
</gene>
<organism evidence="4">
    <name type="scientific">Magallana gigas</name>
    <name type="common">Pacific oyster</name>
    <name type="synonym">Crassostrea gigas</name>
    <dbReference type="NCBI Taxonomy" id="29159"/>
    <lineage>
        <taxon>Eukaryota</taxon>
        <taxon>Metazoa</taxon>
        <taxon>Spiralia</taxon>
        <taxon>Lophotrochozoa</taxon>
        <taxon>Mollusca</taxon>
        <taxon>Bivalvia</taxon>
        <taxon>Autobranchia</taxon>
        <taxon>Pteriomorphia</taxon>
        <taxon>Ostreida</taxon>
        <taxon>Ostreoidea</taxon>
        <taxon>Ostreidae</taxon>
        <taxon>Magallana</taxon>
    </lineage>
</organism>
<dbReference type="HOGENOM" id="CLU_035425_0_0_1"/>
<dbReference type="InterPro" id="IPR020615">
    <property type="entry name" value="Thiolase_acyl_enz_int_AS"/>
</dbReference>
<dbReference type="EMBL" id="JH818915">
    <property type="protein sequence ID" value="EKC28715.1"/>
    <property type="molecule type" value="Genomic_DNA"/>
</dbReference>
<dbReference type="NCBIfam" id="NF006102">
    <property type="entry name" value="PRK08256.1"/>
    <property type="match status" value="1"/>
</dbReference>
<dbReference type="InterPro" id="IPR055140">
    <property type="entry name" value="Thiolase_C_2"/>
</dbReference>
<feature type="domain" description="Thiolase N-terminal" evidence="2">
    <location>
        <begin position="51"/>
        <end position="241"/>
    </location>
</feature>
<reference evidence="4" key="1">
    <citation type="journal article" date="2012" name="Nature">
        <title>The oyster genome reveals stress adaptation and complexity of shell formation.</title>
        <authorList>
            <person name="Zhang G."/>
            <person name="Fang X."/>
            <person name="Guo X."/>
            <person name="Li L."/>
            <person name="Luo R."/>
            <person name="Xu F."/>
            <person name="Yang P."/>
            <person name="Zhang L."/>
            <person name="Wang X."/>
            <person name="Qi H."/>
            <person name="Xiong Z."/>
            <person name="Que H."/>
            <person name="Xie Y."/>
            <person name="Holland P.W."/>
            <person name="Paps J."/>
            <person name="Zhu Y."/>
            <person name="Wu F."/>
            <person name="Chen Y."/>
            <person name="Wang J."/>
            <person name="Peng C."/>
            <person name="Meng J."/>
            <person name="Yang L."/>
            <person name="Liu J."/>
            <person name="Wen B."/>
            <person name="Zhang N."/>
            <person name="Huang Z."/>
            <person name="Zhu Q."/>
            <person name="Feng Y."/>
            <person name="Mount A."/>
            <person name="Hedgecock D."/>
            <person name="Xu Z."/>
            <person name="Liu Y."/>
            <person name="Domazet-Loso T."/>
            <person name="Du Y."/>
            <person name="Sun X."/>
            <person name="Zhang S."/>
            <person name="Liu B."/>
            <person name="Cheng P."/>
            <person name="Jiang X."/>
            <person name="Li J."/>
            <person name="Fan D."/>
            <person name="Wang W."/>
            <person name="Fu W."/>
            <person name="Wang T."/>
            <person name="Wang B."/>
            <person name="Zhang J."/>
            <person name="Peng Z."/>
            <person name="Li Y."/>
            <person name="Li N."/>
            <person name="Wang J."/>
            <person name="Chen M."/>
            <person name="He Y."/>
            <person name="Tan F."/>
            <person name="Song X."/>
            <person name="Zheng Q."/>
            <person name="Huang R."/>
            <person name="Yang H."/>
            <person name="Du X."/>
            <person name="Chen L."/>
            <person name="Yang M."/>
            <person name="Gaffney P.M."/>
            <person name="Wang S."/>
            <person name="Luo L."/>
            <person name="She Z."/>
            <person name="Ming Y."/>
            <person name="Huang W."/>
            <person name="Zhang S."/>
            <person name="Huang B."/>
            <person name="Zhang Y."/>
            <person name="Qu T."/>
            <person name="Ni P."/>
            <person name="Miao G."/>
            <person name="Wang J."/>
            <person name="Wang Q."/>
            <person name="Steinberg C.E."/>
            <person name="Wang H."/>
            <person name="Li N."/>
            <person name="Qian L."/>
            <person name="Zhang G."/>
            <person name="Li Y."/>
            <person name="Yang H."/>
            <person name="Liu X."/>
            <person name="Wang J."/>
            <person name="Yin Y."/>
            <person name="Wang J."/>
        </authorList>
    </citation>
    <scope>NUCLEOTIDE SEQUENCE [LARGE SCALE GENOMIC DNA]</scope>
    <source>
        <strain evidence="4">05x7-T-G4-1.051#20</strain>
    </source>
</reference>
<feature type="domain" description="Thiolase C-terminal" evidence="3">
    <location>
        <begin position="316"/>
        <end position="451"/>
    </location>
</feature>
<dbReference type="InterPro" id="IPR016039">
    <property type="entry name" value="Thiolase-like"/>
</dbReference>
<dbReference type="CDD" id="cd00829">
    <property type="entry name" value="SCP-x_thiolase"/>
    <property type="match status" value="1"/>
</dbReference>
<evidence type="ECO:0000313" key="4">
    <source>
        <dbReference type="EMBL" id="EKC28715.1"/>
    </source>
</evidence>
<evidence type="ECO:0000256" key="1">
    <source>
        <dbReference type="ARBA" id="ARBA00022679"/>
    </source>
</evidence>
<keyword evidence="1" id="KW-0808">Transferase</keyword>
<evidence type="ECO:0000259" key="2">
    <source>
        <dbReference type="Pfam" id="PF00108"/>
    </source>
</evidence>
<proteinExistence type="predicted"/>
<dbReference type="InParanoid" id="K1QII9"/>
<accession>K1QII9</accession>
<name>K1QII9_MAGGI</name>
<dbReference type="Pfam" id="PF00108">
    <property type="entry name" value="Thiolase_N"/>
    <property type="match status" value="1"/>
</dbReference>
<protein>
    <submittedName>
        <fullName evidence="4">Non-specific lipid-transfer protein</fullName>
    </submittedName>
</protein>
<dbReference type="AlphaFoldDB" id="K1QII9"/>
<sequence length="467" mass="51156">MGGTVAPRSSIQIFSDRVNRCSMVDSRIGTGAPVGWTRMSVNGGAPPKRAFVVGVGVTKFEKPLTKEWDYPDMGREAGLAALTDAEIDYHQIQAVVASYCYGEPTSGQRAVYELGLTGVPVFNVNNNCSSGSSALMLARRLVQSGVEDCVLALGFEKMERGLSEKYTDRTSPVKRHMDHMVNIGAEPGLIQPRMNNMTSDVVKLYAYAAREYIKKYPGTTVDDFVDIAYKNHKQSVNNPWATIQREMSKADIKSKLMLCYPITFWMSAPTADGGAAAVVCSEEFMIRNNLQRQAVEIISQHMVTDTGASFKESFMDLSGYHMAKEAANRCYRDTGLSSSDVDVLEVHDCFSCNELFMYEALQLAPEGRGADLIRNGKWVTNKSGGQMCVLNNKWVVNPSGGLESKGHPIGATGLAQCTELVKQLRGLADKRQVDGAKIAMQHNFGIGGAAVVTMYRKYQPLPVHAKL</sequence>
<dbReference type="InterPro" id="IPR020616">
    <property type="entry name" value="Thiolase_N"/>
</dbReference>
<evidence type="ECO:0000259" key="3">
    <source>
        <dbReference type="Pfam" id="PF22691"/>
    </source>
</evidence>
<dbReference type="GO" id="GO:0016747">
    <property type="term" value="F:acyltransferase activity, transferring groups other than amino-acyl groups"/>
    <property type="evidence" value="ECO:0007669"/>
    <property type="project" value="InterPro"/>
</dbReference>
<dbReference type="PANTHER" id="PTHR42870">
    <property type="entry name" value="ACETYL-COA C-ACETYLTRANSFERASE"/>
    <property type="match status" value="1"/>
</dbReference>
<dbReference type="Gene3D" id="3.40.47.10">
    <property type="match status" value="1"/>
</dbReference>
<dbReference type="SUPFAM" id="SSF53901">
    <property type="entry name" value="Thiolase-like"/>
    <property type="match status" value="1"/>
</dbReference>
<dbReference type="Pfam" id="PF22691">
    <property type="entry name" value="Thiolase_C_1"/>
    <property type="match status" value="1"/>
</dbReference>